<dbReference type="GO" id="GO:0006508">
    <property type="term" value="P:proteolysis"/>
    <property type="evidence" value="ECO:0007669"/>
    <property type="project" value="UniProtKB-KW"/>
</dbReference>
<dbReference type="Proteomes" id="UP000564677">
    <property type="component" value="Unassembled WGS sequence"/>
</dbReference>
<dbReference type="NCBIfam" id="TIGR04178">
    <property type="entry name" value="exo_archaeo"/>
    <property type="match status" value="1"/>
</dbReference>
<keyword evidence="3" id="KW-0645">Protease</keyword>
<feature type="transmembrane region" description="Helical" evidence="8">
    <location>
        <begin position="228"/>
        <end position="254"/>
    </location>
</feature>
<evidence type="ECO:0000256" key="4">
    <source>
        <dbReference type="ARBA" id="ARBA00022692"/>
    </source>
</evidence>
<dbReference type="InterPro" id="IPR019127">
    <property type="entry name" value="Exosortase"/>
</dbReference>
<dbReference type="InterPro" id="IPR017540">
    <property type="entry name" value="Exosortase-1"/>
</dbReference>
<feature type="transmembrane region" description="Helical" evidence="8">
    <location>
        <begin position="164"/>
        <end position="182"/>
    </location>
</feature>
<proteinExistence type="predicted"/>
<evidence type="ECO:0000313" key="11">
    <source>
        <dbReference type="Proteomes" id="UP000564677"/>
    </source>
</evidence>
<dbReference type="InterPro" id="IPR014263">
    <property type="entry name" value="Methanolan_biosynth_EpsI"/>
</dbReference>
<dbReference type="RefSeq" id="WP_208413395.1">
    <property type="nucleotide sequence ID" value="NZ_JAASQV010000001.1"/>
</dbReference>
<dbReference type="GO" id="GO:0005886">
    <property type="term" value="C:plasma membrane"/>
    <property type="evidence" value="ECO:0007669"/>
    <property type="project" value="UniProtKB-SubCell"/>
</dbReference>
<name>A0A7X5UX98_9SPHN</name>
<evidence type="ECO:0000256" key="5">
    <source>
        <dbReference type="ARBA" id="ARBA00022801"/>
    </source>
</evidence>
<evidence type="ECO:0000256" key="8">
    <source>
        <dbReference type="SAM" id="Phobius"/>
    </source>
</evidence>
<keyword evidence="7 8" id="KW-0472">Membrane</keyword>
<feature type="transmembrane region" description="Helical" evidence="8">
    <location>
        <begin position="139"/>
        <end position="157"/>
    </location>
</feature>
<comment type="caution">
    <text evidence="10">The sequence shown here is derived from an EMBL/GenBank/DDBJ whole genome shotgun (WGS) entry which is preliminary data.</text>
</comment>
<accession>A0A7X5UX98</accession>
<evidence type="ECO:0000256" key="2">
    <source>
        <dbReference type="ARBA" id="ARBA00022475"/>
    </source>
</evidence>
<keyword evidence="2" id="KW-1003">Cell membrane</keyword>
<protein>
    <submittedName>
        <fullName evidence="10">Exosortase A</fullName>
    </submittedName>
</protein>
<keyword evidence="6 8" id="KW-1133">Transmembrane helix</keyword>
<dbReference type="InterPro" id="IPR013426">
    <property type="entry name" value="EpsH-like"/>
</dbReference>
<evidence type="ECO:0000256" key="1">
    <source>
        <dbReference type="ARBA" id="ARBA00004651"/>
    </source>
</evidence>
<dbReference type="Pfam" id="PF09721">
    <property type="entry name" value="Exosortase_EpsH"/>
    <property type="match status" value="1"/>
</dbReference>
<gene>
    <name evidence="10" type="ORF">FHR20_000838</name>
</gene>
<dbReference type="GO" id="GO:0008233">
    <property type="term" value="F:peptidase activity"/>
    <property type="evidence" value="ECO:0007669"/>
    <property type="project" value="UniProtKB-KW"/>
</dbReference>
<feature type="domain" description="Methanolan biosynthesis EpsI" evidence="9">
    <location>
        <begin position="319"/>
        <end position="506"/>
    </location>
</feature>
<dbReference type="NCBIfam" id="TIGR03109">
    <property type="entry name" value="exosort_XrtA"/>
    <property type="match status" value="1"/>
</dbReference>
<feature type="transmembrane region" description="Helical" evidence="8">
    <location>
        <begin position="202"/>
        <end position="221"/>
    </location>
</feature>
<feature type="transmembrane region" description="Helical" evidence="8">
    <location>
        <begin position="313"/>
        <end position="333"/>
    </location>
</feature>
<dbReference type="InterPro" id="IPR026392">
    <property type="entry name" value="Exo/Archaeosortase_dom"/>
</dbReference>
<evidence type="ECO:0000313" key="10">
    <source>
        <dbReference type="EMBL" id="NIJ63907.1"/>
    </source>
</evidence>
<dbReference type="AlphaFoldDB" id="A0A7X5UX98"/>
<dbReference type="NCBIfam" id="TIGR02602">
    <property type="entry name" value="8TM_EpsH"/>
    <property type="match status" value="1"/>
</dbReference>
<sequence length="517" mass="55432">MAEISIPSGVGASSKGPAVAVFDARWKRHAAILAGVWLALLAIFHRDTADLATIYWTNTTFGHCLFIAPVIAWLVWQRRAELARVAPQGWWPGLAVVAAGGFGWMVGDAAGVALFRHAGLALMLQGAVVTVLGPNVARALLFPLCYMAFLVPFGDFLEGPLQDITIAMVMPMLHLFGVPASVDGVLITTSNGYFEVAEACSGAKFVIAMIAFGVLVANVCYVSWRRRAAFLVAAIVVPILANGLRAFGTIYAAWWTSVEAATGFDHIVYGWVFFALVMAAVLAIGWKWFDRDPDARWFDPAALQAVPARRADAPVAGLLVLLVASLFLGWSSFNDARAAPVPARVALPDLPGWHRVPSSIRAAWSPNFPGADHFLIGRYADATGRSVDLAVAVYATQHEGRELVGFGIGAIRENDRWVKIEDLGPIRRGTALRMTGPGRIEREVVTWYRIGGVLTGSDKRVKLETLKTKLLGGSQAGVAVLLSAEQGSDKGAHATIQDFLGALGPVENLADRMAGVR</sequence>
<feature type="transmembrane region" description="Helical" evidence="8">
    <location>
        <begin position="56"/>
        <end position="76"/>
    </location>
</feature>
<evidence type="ECO:0000256" key="6">
    <source>
        <dbReference type="ARBA" id="ARBA00022989"/>
    </source>
</evidence>
<keyword evidence="11" id="KW-1185">Reference proteome</keyword>
<feature type="transmembrane region" description="Helical" evidence="8">
    <location>
        <begin position="26"/>
        <end position="44"/>
    </location>
</feature>
<dbReference type="Pfam" id="PF11984">
    <property type="entry name" value="DUF3485"/>
    <property type="match status" value="1"/>
</dbReference>
<keyword evidence="5" id="KW-0378">Hydrolase</keyword>
<dbReference type="NCBIfam" id="TIGR02914">
    <property type="entry name" value="EpsI_fam"/>
    <property type="match status" value="1"/>
</dbReference>
<feature type="transmembrane region" description="Helical" evidence="8">
    <location>
        <begin position="88"/>
        <end position="107"/>
    </location>
</feature>
<evidence type="ECO:0000256" key="3">
    <source>
        <dbReference type="ARBA" id="ARBA00022670"/>
    </source>
</evidence>
<evidence type="ECO:0000256" key="7">
    <source>
        <dbReference type="ARBA" id="ARBA00023136"/>
    </source>
</evidence>
<comment type="subcellular location">
    <subcellularLocation>
        <location evidence="1">Cell membrane</location>
        <topology evidence="1">Multi-pass membrane protein</topology>
    </subcellularLocation>
</comment>
<keyword evidence="4 8" id="KW-0812">Transmembrane</keyword>
<organism evidence="10 11">
    <name type="scientific">Sphingomonas leidyi</name>
    <dbReference type="NCBI Taxonomy" id="68569"/>
    <lineage>
        <taxon>Bacteria</taxon>
        <taxon>Pseudomonadati</taxon>
        <taxon>Pseudomonadota</taxon>
        <taxon>Alphaproteobacteria</taxon>
        <taxon>Sphingomonadales</taxon>
        <taxon>Sphingomonadaceae</taxon>
        <taxon>Sphingomonas</taxon>
    </lineage>
</organism>
<reference evidence="10 11" key="1">
    <citation type="submission" date="2020-03" db="EMBL/GenBank/DDBJ databases">
        <title>Genomic Encyclopedia of Type Strains, Phase IV (KMG-IV): sequencing the most valuable type-strain genomes for metagenomic binning, comparative biology and taxonomic classification.</title>
        <authorList>
            <person name="Goeker M."/>
        </authorList>
    </citation>
    <scope>NUCLEOTIDE SEQUENCE [LARGE SCALE GENOMIC DNA]</scope>
    <source>
        <strain evidence="10 11">DSM 4733</strain>
    </source>
</reference>
<feature type="transmembrane region" description="Helical" evidence="8">
    <location>
        <begin position="266"/>
        <end position="286"/>
    </location>
</feature>
<evidence type="ECO:0000259" key="9">
    <source>
        <dbReference type="Pfam" id="PF11984"/>
    </source>
</evidence>
<dbReference type="EMBL" id="JAASQV010000001">
    <property type="protein sequence ID" value="NIJ63907.1"/>
    <property type="molecule type" value="Genomic_DNA"/>
</dbReference>